<feature type="domain" description="GGDEF" evidence="4">
    <location>
        <begin position="134"/>
        <end position="268"/>
    </location>
</feature>
<evidence type="ECO:0000256" key="2">
    <source>
        <dbReference type="ARBA" id="ARBA00034247"/>
    </source>
</evidence>
<dbReference type="InterPro" id="IPR029787">
    <property type="entry name" value="Nucleotide_cyclase"/>
</dbReference>
<dbReference type="Pfam" id="PF00990">
    <property type="entry name" value="GGDEF"/>
    <property type="match status" value="1"/>
</dbReference>
<dbReference type="GO" id="GO:0052621">
    <property type="term" value="F:diguanylate cyclase activity"/>
    <property type="evidence" value="ECO:0007669"/>
    <property type="project" value="UniProtKB-EC"/>
</dbReference>
<dbReference type="SUPFAM" id="SSF55073">
    <property type="entry name" value="Nucleotide cyclase"/>
    <property type="match status" value="1"/>
</dbReference>
<dbReference type="KEGG" id="abas:ACPOL_0246"/>
<gene>
    <name evidence="5" type="ORF">ACPOL_0246</name>
</gene>
<evidence type="ECO:0000313" key="6">
    <source>
        <dbReference type="Proteomes" id="UP000253606"/>
    </source>
</evidence>
<organism evidence="5 6">
    <name type="scientific">Acidisarcina polymorpha</name>
    <dbReference type="NCBI Taxonomy" id="2211140"/>
    <lineage>
        <taxon>Bacteria</taxon>
        <taxon>Pseudomonadati</taxon>
        <taxon>Acidobacteriota</taxon>
        <taxon>Terriglobia</taxon>
        <taxon>Terriglobales</taxon>
        <taxon>Acidobacteriaceae</taxon>
        <taxon>Acidisarcina</taxon>
    </lineage>
</organism>
<dbReference type="PANTHER" id="PTHR45138">
    <property type="entry name" value="REGULATORY COMPONENTS OF SENSORY TRANSDUCTION SYSTEM"/>
    <property type="match status" value="1"/>
</dbReference>
<protein>
    <recommendedName>
        <fullName evidence="1">diguanylate cyclase</fullName>
        <ecNumber evidence="1">2.7.7.65</ecNumber>
    </recommendedName>
</protein>
<feature type="transmembrane region" description="Helical" evidence="3">
    <location>
        <begin position="42"/>
        <end position="62"/>
    </location>
</feature>
<dbReference type="EC" id="2.7.7.65" evidence="1"/>
<dbReference type="SMART" id="SM00267">
    <property type="entry name" value="GGDEF"/>
    <property type="match status" value="1"/>
</dbReference>
<dbReference type="InterPro" id="IPR050469">
    <property type="entry name" value="Diguanylate_Cyclase"/>
</dbReference>
<keyword evidence="3" id="KW-0812">Transmembrane</keyword>
<dbReference type="PANTHER" id="PTHR45138:SF9">
    <property type="entry name" value="DIGUANYLATE CYCLASE DGCM-RELATED"/>
    <property type="match status" value="1"/>
</dbReference>
<comment type="catalytic activity">
    <reaction evidence="2">
        <text>2 GTP = 3',3'-c-di-GMP + 2 diphosphate</text>
        <dbReference type="Rhea" id="RHEA:24898"/>
        <dbReference type="ChEBI" id="CHEBI:33019"/>
        <dbReference type="ChEBI" id="CHEBI:37565"/>
        <dbReference type="ChEBI" id="CHEBI:58805"/>
        <dbReference type="EC" id="2.7.7.65"/>
    </reaction>
</comment>
<proteinExistence type="predicted"/>
<dbReference type="InterPro" id="IPR000160">
    <property type="entry name" value="GGDEF_dom"/>
</dbReference>
<dbReference type="GO" id="GO:0005886">
    <property type="term" value="C:plasma membrane"/>
    <property type="evidence" value="ECO:0007669"/>
    <property type="project" value="TreeGrafter"/>
</dbReference>
<dbReference type="GO" id="GO:0043709">
    <property type="term" value="P:cell adhesion involved in single-species biofilm formation"/>
    <property type="evidence" value="ECO:0007669"/>
    <property type="project" value="TreeGrafter"/>
</dbReference>
<evidence type="ECO:0000313" key="5">
    <source>
        <dbReference type="EMBL" id="AXC09631.1"/>
    </source>
</evidence>
<name>A0A2Z5FS74_9BACT</name>
<accession>A0A2Z5FS74</accession>
<evidence type="ECO:0000256" key="1">
    <source>
        <dbReference type="ARBA" id="ARBA00012528"/>
    </source>
</evidence>
<dbReference type="OrthoDB" id="9812260at2"/>
<dbReference type="InterPro" id="IPR043128">
    <property type="entry name" value="Rev_trsase/Diguanyl_cyclase"/>
</dbReference>
<dbReference type="EMBL" id="CP030840">
    <property type="protein sequence ID" value="AXC09631.1"/>
    <property type="molecule type" value="Genomic_DNA"/>
</dbReference>
<dbReference type="PROSITE" id="PS50887">
    <property type="entry name" value="GGDEF"/>
    <property type="match status" value="1"/>
</dbReference>
<dbReference type="Proteomes" id="UP000253606">
    <property type="component" value="Chromosome"/>
</dbReference>
<keyword evidence="3" id="KW-1133">Transmembrane helix</keyword>
<keyword evidence="6" id="KW-1185">Reference proteome</keyword>
<dbReference type="NCBIfam" id="TIGR00254">
    <property type="entry name" value="GGDEF"/>
    <property type="match status" value="1"/>
</dbReference>
<dbReference type="GO" id="GO:1902201">
    <property type="term" value="P:negative regulation of bacterial-type flagellum-dependent cell motility"/>
    <property type="evidence" value="ECO:0007669"/>
    <property type="project" value="TreeGrafter"/>
</dbReference>
<reference evidence="5 6" key="1">
    <citation type="journal article" date="2018" name="Front. Microbiol.">
        <title>Hydrolytic Capabilities as a Key to Environmental Success: Chitinolytic and Cellulolytic Acidobacteria From Acidic Sub-arctic Soils and Boreal Peatlands.</title>
        <authorList>
            <person name="Belova S.E."/>
            <person name="Ravin N.V."/>
            <person name="Pankratov T.A."/>
            <person name="Rakitin A.L."/>
            <person name="Ivanova A.A."/>
            <person name="Beletsky A.V."/>
            <person name="Mardanov A.V."/>
            <person name="Sinninghe Damste J.S."/>
            <person name="Dedysh S.N."/>
        </authorList>
    </citation>
    <scope>NUCLEOTIDE SEQUENCE [LARGE SCALE GENOMIC DNA]</scope>
    <source>
        <strain evidence="5 6">SBC82</strain>
    </source>
</reference>
<dbReference type="Gene3D" id="3.30.70.270">
    <property type="match status" value="1"/>
</dbReference>
<evidence type="ECO:0000256" key="3">
    <source>
        <dbReference type="SAM" id="Phobius"/>
    </source>
</evidence>
<keyword evidence="3" id="KW-0472">Membrane</keyword>
<dbReference type="AlphaFoldDB" id="A0A2Z5FS74"/>
<evidence type="ECO:0000259" key="4">
    <source>
        <dbReference type="PROSITE" id="PS50887"/>
    </source>
</evidence>
<dbReference type="CDD" id="cd01949">
    <property type="entry name" value="GGDEF"/>
    <property type="match status" value="1"/>
</dbReference>
<sequence length="276" mass="31021">MGRDRRPLSTKKISTIDQFFERCLSCFESDADKDPMALPPNLLFIGFGAATALFFVLWLRTWNRESGCVEKRQSLEFELLAKTDELARKSADLIDAHATLRLHSMRDELTGLLNRSSILEMLDREMARSVRDKNTLSVVLVDIDYLQKINDQHGEPAGDEVLKEVGRRIEHAIRNYDAAGRFAGGEFLLVLPRFEADTGVERLRKIHDSLCGKPVTLANGTLSVTCSFGVSILLPDQFYAVEELLERAKQARATAKLDGRNRIGFFARSASEGEKD</sequence>